<feature type="transmembrane region" description="Helical" evidence="6">
    <location>
        <begin position="71"/>
        <end position="88"/>
    </location>
</feature>
<dbReference type="OrthoDB" id="9804822at2"/>
<gene>
    <name evidence="7" type="ORF">SAMN03084138_00154</name>
</gene>
<keyword evidence="5 6" id="KW-0472">Membrane</keyword>
<keyword evidence="2" id="KW-1003">Cell membrane</keyword>
<dbReference type="PIRSF" id="PIRSF006324">
    <property type="entry name" value="LeuE"/>
    <property type="match status" value="1"/>
</dbReference>
<keyword evidence="3 6" id="KW-0812">Transmembrane</keyword>
<sequence length="226" mass="24524">MDGSNSLLFAMVVGLMVVSPGPNGLLIIKNVPSFGRISGYYNVAGIATAFYVHGTLTVFGLSLLIMQSPFLYGWIKVAGGSYLIFLGVKCLKKLFEKQTASPENNETDSLQRPENAPISQPSFTLKQKATWYIEGLVTNAFNPKVSLFYIAAFPQFIDASNVSFVAAYSLVTIHAVIAICWFSFLTVMVSVSLAKFSQNRRLMNMVNAISGTLLGGLGLNVLLSSR</sequence>
<feature type="transmembrane region" description="Helical" evidence="6">
    <location>
        <begin position="40"/>
        <end position="65"/>
    </location>
</feature>
<dbReference type="Pfam" id="PF01810">
    <property type="entry name" value="LysE"/>
    <property type="match status" value="1"/>
</dbReference>
<evidence type="ECO:0000313" key="8">
    <source>
        <dbReference type="Proteomes" id="UP000182692"/>
    </source>
</evidence>
<dbReference type="RefSeq" id="WP_074924889.1">
    <property type="nucleotide sequence ID" value="NZ_FOWR01000001.1"/>
</dbReference>
<evidence type="ECO:0000256" key="3">
    <source>
        <dbReference type="ARBA" id="ARBA00022692"/>
    </source>
</evidence>
<keyword evidence="4 6" id="KW-1133">Transmembrane helix</keyword>
<evidence type="ECO:0000313" key="7">
    <source>
        <dbReference type="EMBL" id="SFO71401.1"/>
    </source>
</evidence>
<evidence type="ECO:0000256" key="5">
    <source>
        <dbReference type="ARBA" id="ARBA00023136"/>
    </source>
</evidence>
<evidence type="ECO:0000256" key="6">
    <source>
        <dbReference type="SAM" id="Phobius"/>
    </source>
</evidence>
<dbReference type="Proteomes" id="UP000182692">
    <property type="component" value="Unassembled WGS sequence"/>
</dbReference>
<protein>
    <submittedName>
        <fullName evidence="7">Threonine/homoserine/homoserine lactone efflux protein</fullName>
    </submittedName>
</protein>
<dbReference type="GeneID" id="35873669"/>
<name>A0A1I5JGA6_9GAMM</name>
<comment type="subcellular location">
    <subcellularLocation>
        <location evidence="1">Cell membrane</location>
        <topology evidence="1">Multi-pass membrane protein</topology>
    </subcellularLocation>
</comment>
<dbReference type="PANTHER" id="PTHR30086">
    <property type="entry name" value="ARGININE EXPORTER PROTEIN ARGO"/>
    <property type="match status" value="1"/>
</dbReference>
<dbReference type="GO" id="GO:0015171">
    <property type="term" value="F:amino acid transmembrane transporter activity"/>
    <property type="evidence" value="ECO:0007669"/>
    <property type="project" value="TreeGrafter"/>
</dbReference>
<organism evidence="7 8">
    <name type="scientific">Enterovibrio norvegicus DSM 15893</name>
    <dbReference type="NCBI Taxonomy" id="1121869"/>
    <lineage>
        <taxon>Bacteria</taxon>
        <taxon>Pseudomonadati</taxon>
        <taxon>Pseudomonadota</taxon>
        <taxon>Gammaproteobacteria</taxon>
        <taxon>Vibrionales</taxon>
        <taxon>Vibrionaceae</taxon>
        <taxon>Enterovibrio</taxon>
    </lineage>
</organism>
<dbReference type="InterPro" id="IPR001123">
    <property type="entry name" value="LeuE-type"/>
</dbReference>
<dbReference type="PANTHER" id="PTHR30086:SF20">
    <property type="entry name" value="ARGININE EXPORTER PROTEIN ARGO-RELATED"/>
    <property type="match status" value="1"/>
</dbReference>
<feature type="transmembrane region" description="Helical" evidence="6">
    <location>
        <begin position="205"/>
        <end position="223"/>
    </location>
</feature>
<evidence type="ECO:0000256" key="4">
    <source>
        <dbReference type="ARBA" id="ARBA00022989"/>
    </source>
</evidence>
<feature type="transmembrane region" description="Helical" evidence="6">
    <location>
        <begin position="173"/>
        <end position="193"/>
    </location>
</feature>
<evidence type="ECO:0000256" key="2">
    <source>
        <dbReference type="ARBA" id="ARBA00022475"/>
    </source>
</evidence>
<proteinExistence type="predicted"/>
<dbReference type="STRING" id="1121869.SAMN03084138_00154"/>
<reference evidence="7 8" key="1">
    <citation type="submission" date="2016-10" db="EMBL/GenBank/DDBJ databases">
        <authorList>
            <person name="de Groot N.N."/>
        </authorList>
    </citation>
    <scope>NUCLEOTIDE SEQUENCE [LARGE SCALE GENOMIC DNA]</scope>
    <source>
        <strain evidence="7 8">DSM 15893</strain>
    </source>
</reference>
<evidence type="ECO:0000256" key="1">
    <source>
        <dbReference type="ARBA" id="ARBA00004651"/>
    </source>
</evidence>
<dbReference type="EMBL" id="FOWR01000001">
    <property type="protein sequence ID" value="SFO71401.1"/>
    <property type="molecule type" value="Genomic_DNA"/>
</dbReference>
<feature type="transmembrane region" description="Helical" evidence="6">
    <location>
        <begin position="6"/>
        <end position="28"/>
    </location>
</feature>
<dbReference type="AlphaFoldDB" id="A0A1I5JGA6"/>
<dbReference type="GO" id="GO:0005886">
    <property type="term" value="C:plasma membrane"/>
    <property type="evidence" value="ECO:0007669"/>
    <property type="project" value="UniProtKB-SubCell"/>
</dbReference>
<accession>A0A1I5JGA6</accession>